<protein>
    <submittedName>
        <fullName evidence="2">Uncharacterized protein</fullName>
    </submittedName>
</protein>
<feature type="repeat" description="TPR" evidence="1">
    <location>
        <begin position="209"/>
        <end position="242"/>
    </location>
</feature>
<evidence type="ECO:0000313" key="3">
    <source>
        <dbReference type="Proteomes" id="UP000050509"/>
    </source>
</evidence>
<dbReference type="Proteomes" id="UP000050509">
    <property type="component" value="Unassembled WGS sequence"/>
</dbReference>
<dbReference type="PROSITE" id="PS50005">
    <property type="entry name" value="TPR"/>
    <property type="match status" value="1"/>
</dbReference>
<dbReference type="SUPFAM" id="SSF48452">
    <property type="entry name" value="TPR-like"/>
    <property type="match status" value="1"/>
</dbReference>
<keyword evidence="3" id="KW-1185">Reference proteome</keyword>
<proteinExistence type="predicted"/>
<evidence type="ECO:0000256" key="1">
    <source>
        <dbReference type="PROSITE-ProRule" id="PRU00339"/>
    </source>
</evidence>
<dbReference type="Gene3D" id="1.25.40.10">
    <property type="entry name" value="Tetratricopeptide repeat domain"/>
    <property type="match status" value="1"/>
</dbReference>
<dbReference type="PANTHER" id="PTHR47691">
    <property type="entry name" value="REGULATOR-RELATED"/>
    <property type="match status" value="1"/>
</dbReference>
<reference evidence="2 3" key="1">
    <citation type="submission" date="2015-09" db="EMBL/GenBank/DDBJ databases">
        <title>Draft genome sequence of Kouleothrix aurantiaca JCM 19913.</title>
        <authorList>
            <person name="Hemp J."/>
        </authorList>
    </citation>
    <scope>NUCLEOTIDE SEQUENCE [LARGE SCALE GENOMIC DNA]</scope>
    <source>
        <strain evidence="2 3">COM-B</strain>
    </source>
</reference>
<dbReference type="InterPro" id="IPR011990">
    <property type="entry name" value="TPR-like_helical_dom_sf"/>
</dbReference>
<gene>
    <name evidence="2" type="ORF">SE17_18880</name>
</gene>
<organism evidence="2 3">
    <name type="scientific">Kouleothrix aurantiaca</name>
    <dbReference type="NCBI Taxonomy" id="186479"/>
    <lineage>
        <taxon>Bacteria</taxon>
        <taxon>Bacillati</taxon>
        <taxon>Chloroflexota</taxon>
        <taxon>Chloroflexia</taxon>
        <taxon>Chloroflexales</taxon>
        <taxon>Roseiflexineae</taxon>
        <taxon>Roseiflexaceae</taxon>
        <taxon>Kouleothrix</taxon>
    </lineage>
</organism>
<keyword evidence="1" id="KW-0802">TPR repeat</keyword>
<dbReference type="AlphaFoldDB" id="A0A0N8PS64"/>
<dbReference type="EMBL" id="LJCR01000751">
    <property type="protein sequence ID" value="KPV51853.1"/>
    <property type="molecule type" value="Genomic_DNA"/>
</dbReference>
<dbReference type="SMART" id="SM00028">
    <property type="entry name" value="TPR"/>
    <property type="match status" value="3"/>
</dbReference>
<name>A0A0N8PS64_9CHLR</name>
<dbReference type="Pfam" id="PF13424">
    <property type="entry name" value="TPR_12"/>
    <property type="match status" value="1"/>
</dbReference>
<dbReference type="PANTHER" id="PTHR47691:SF3">
    <property type="entry name" value="HTH-TYPE TRANSCRIPTIONAL REGULATOR RV0890C-RELATED"/>
    <property type="match status" value="1"/>
</dbReference>
<comment type="caution">
    <text evidence="2">The sequence shown here is derived from an EMBL/GenBank/DDBJ whole genome shotgun (WGS) entry which is preliminary data.</text>
</comment>
<sequence>MQLAEQAGRQFQGAEQSIWLARLECEHDNLRAAMQWARGSLNEDTSWLHLAYRLYWFWYLHSAVGEGRAVFERALAQTAEGEQSWARGVALLGSGSMALYQGELALARSRLEASLPILRALDDPFSKALAPFMTGTVAVNQGDYAAAQQLLEEGLPVFEALGHRQGVATALLHLGDVALGRNNPDEAETCYRRCLAIHRAETGSTWGMAQALNNLGEVARFRGDLTKAADFYQEALALFQLLATQADVARTLHNQAALALANRDFPAAEAGFRASMALFRRWGNCRGIAECIAGLAQLQIAQGAAEAEYRHAATLLAFVEAYFAGVGAAMWPPDRLAFNHAHEELKRKLAPELIIQARAMGASMPLEHAVAAVLKAKPSEIAPK</sequence>
<evidence type="ECO:0000313" key="2">
    <source>
        <dbReference type="EMBL" id="KPV51853.1"/>
    </source>
</evidence>
<accession>A0A0N8PS64</accession>
<dbReference type="InterPro" id="IPR019734">
    <property type="entry name" value="TPR_rpt"/>
</dbReference>